<dbReference type="InterPro" id="IPR050256">
    <property type="entry name" value="Glycosyltransferase_2"/>
</dbReference>
<comment type="caution">
    <text evidence="4">The sequence shown here is derived from an EMBL/GenBank/DDBJ whole genome shotgun (WGS) entry which is preliminary data.</text>
</comment>
<keyword evidence="1" id="KW-0472">Membrane</keyword>
<dbReference type="Pfam" id="PF00535">
    <property type="entry name" value="Glycos_transf_2"/>
    <property type="match status" value="1"/>
</dbReference>
<dbReference type="Pfam" id="PF26629">
    <property type="entry name" value="GT2_TM_C"/>
    <property type="match status" value="1"/>
</dbReference>
<dbReference type="InterPro" id="IPR001173">
    <property type="entry name" value="Glyco_trans_2-like"/>
</dbReference>
<dbReference type="AlphaFoldDB" id="A0A4Q1C8S7"/>
<name>A0A4Q1C8S7_9BACT</name>
<feature type="transmembrane region" description="Helical" evidence="1">
    <location>
        <begin position="287"/>
        <end position="311"/>
    </location>
</feature>
<organism evidence="4 5">
    <name type="scientific">Oleiharenicola lentus</name>
    <dbReference type="NCBI Taxonomy" id="2508720"/>
    <lineage>
        <taxon>Bacteria</taxon>
        <taxon>Pseudomonadati</taxon>
        <taxon>Verrucomicrobiota</taxon>
        <taxon>Opitutia</taxon>
        <taxon>Opitutales</taxon>
        <taxon>Opitutaceae</taxon>
        <taxon>Oleiharenicola</taxon>
    </lineage>
</organism>
<evidence type="ECO:0000259" key="2">
    <source>
        <dbReference type="Pfam" id="PF00535"/>
    </source>
</evidence>
<feature type="transmembrane region" description="Helical" evidence="1">
    <location>
        <begin position="332"/>
        <end position="356"/>
    </location>
</feature>
<dbReference type="PANTHER" id="PTHR48090:SF7">
    <property type="entry name" value="RFBJ PROTEIN"/>
    <property type="match status" value="1"/>
</dbReference>
<feature type="domain" description="Low-salt glycan biosynthesis hexosyltransferase Agl6 C-terminal transmembrane region" evidence="3">
    <location>
        <begin position="305"/>
        <end position="399"/>
    </location>
</feature>
<dbReference type="PANTHER" id="PTHR48090">
    <property type="entry name" value="UNDECAPRENYL-PHOSPHATE 4-DEOXY-4-FORMAMIDO-L-ARABINOSE TRANSFERASE-RELATED"/>
    <property type="match status" value="1"/>
</dbReference>
<reference evidence="4 5" key="1">
    <citation type="submission" date="2019-01" db="EMBL/GenBank/DDBJ databases">
        <title>Lacunisphaera sp. strain TWA-58.</title>
        <authorList>
            <person name="Chen W.-M."/>
        </authorList>
    </citation>
    <scope>NUCLEOTIDE SEQUENCE [LARGE SCALE GENOMIC DNA]</scope>
    <source>
        <strain evidence="4 5">TWA-58</strain>
    </source>
</reference>
<proteinExistence type="predicted"/>
<dbReference type="GO" id="GO:0016740">
    <property type="term" value="F:transferase activity"/>
    <property type="evidence" value="ECO:0007669"/>
    <property type="project" value="UniProtKB-KW"/>
</dbReference>
<feature type="transmembrane region" description="Helical" evidence="1">
    <location>
        <begin position="251"/>
        <end position="275"/>
    </location>
</feature>
<keyword evidence="5" id="KW-1185">Reference proteome</keyword>
<gene>
    <name evidence="4" type="ORF">ESB00_05045</name>
</gene>
<sequence length="407" mass="43699">MPSAGVLLRGVSAPVPSPAAAAPELTVVIPCLNEARTITGCVREAMDALAASSIAGEVVVADNGSTDGSQDLATKAGARVVPIAVKGYGNALRGGIAAARGRFILMGDADGSYNFGHLPRFVERLRAGADLVMGNRFLGGIEPGAMPWKNRHIGNPILSFIGRLFFRTGIGDFHCGLRAFTADAYRRMDLRTTGMELASEIVIKSVLFGLRVEEVPTVLRKDGRDRPPHLRPWRDGWRHLRFMLLFSPRWLFWYPGILLMAAGLLLGGALVQGPLPLGRVTLDVHTLLFAAVAVLIGFQAASFAVLSKFFAIRAGLRRAEAGFDEWFRHVTLEAGLVSGTVLVVLGLILSVGAVWIWGGQGFGPLHNPTATLRWVIPGALCLVLGCQMILTSFFLGVLRLDTRSETA</sequence>
<dbReference type="EMBL" id="SDHX01000001">
    <property type="protein sequence ID" value="RXK55266.1"/>
    <property type="molecule type" value="Genomic_DNA"/>
</dbReference>
<feature type="domain" description="Glycosyltransferase 2-like" evidence="2">
    <location>
        <begin position="26"/>
        <end position="186"/>
    </location>
</feature>
<dbReference type="Gene3D" id="3.90.550.10">
    <property type="entry name" value="Spore Coat Polysaccharide Biosynthesis Protein SpsA, Chain A"/>
    <property type="match status" value="1"/>
</dbReference>
<evidence type="ECO:0000313" key="5">
    <source>
        <dbReference type="Proteomes" id="UP000290218"/>
    </source>
</evidence>
<dbReference type="OrthoDB" id="9810303at2"/>
<evidence type="ECO:0000256" key="1">
    <source>
        <dbReference type="SAM" id="Phobius"/>
    </source>
</evidence>
<feature type="transmembrane region" description="Helical" evidence="1">
    <location>
        <begin position="376"/>
        <end position="398"/>
    </location>
</feature>
<keyword evidence="1" id="KW-0812">Transmembrane</keyword>
<accession>A0A4Q1C8S7</accession>
<keyword evidence="1" id="KW-1133">Transmembrane helix</keyword>
<protein>
    <submittedName>
        <fullName evidence="4">Glycosyltransferase family 2 protein</fullName>
    </submittedName>
</protein>
<dbReference type="SUPFAM" id="SSF53448">
    <property type="entry name" value="Nucleotide-diphospho-sugar transferases"/>
    <property type="match status" value="1"/>
</dbReference>
<evidence type="ECO:0000259" key="3">
    <source>
        <dbReference type="Pfam" id="PF26629"/>
    </source>
</evidence>
<evidence type="ECO:0000313" key="4">
    <source>
        <dbReference type="EMBL" id="RXK55266.1"/>
    </source>
</evidence>
<dbReference type="InterPro" id="IPR029044">
    <property type="entry name" value="Nucleotide-diphossugar_trans"/>
</dbReference>
<dbReference type="InterPro" id="IPR058718">
    <property type="entry name" value="Agl6_TM_C"/>
</dbReference>
<keyword evidence="4" id="KW-0808">Transferase</keyword>
<dbReference type="CDD" id="cd04179">
    <property type="entry name" value="DPM_DPG-synthase_like"/>
    <property type="match status" value="1"/>
</dbReference>
<dbReference type="Proteomes" id="UP000290218">
    <property type="component" value="Unassembled WGS sequence"/>
</dbReference>